<dbReference type="Proteomes" id="UP000494165">
    <property type="component" value="Unassembled WGS sequence"/>
</dbReference>
<organism evidence="2 3">
    <name type="scientific">Cloeon dipterum</name>
    <dbReference type="NCBI Taxonomy" id="197152"/>
    <lineage>
        <taxon>Eukaryota</taxon>
        <taxon>Metazoa</taxon>
        <taxon>Ecdysozoa</taxon>
        <taxon>Arthropoda</taxon>
        <taxon>Hexapoda</taxon>
        <taxon>Insecta</taxon>
        <taxon>Pterygota</taxon>
        <taxon>Palaeoptera</taxon>
        <taxon>Ephemeroptera</taxon>
        <taxon>Pisciforma</taxon>
        <taxon>Baetidae</taxon>
        <taxon>Cloeon</taxon>
    </lineage>
</organism>
<protein>
    <submittedName>
        <fullName evidence="2">Uncharacterized protein</fullName>
    </submittedName>
</protein>
<comment type="caution">
    <text evidence="2">The sequence shown here is derived from an EMBL/GenBank/DDBJ whole genome shotgun (WGS) entry which is preliminary data.</text>
</comment>
<dbReference type="AlphaFoldDB" id="A0A8S1CRM6"/>
<gene>
    <name evidence="2" type="ORF">CLODIP_2_CD04440</name>
</gene>
<evidence type="ECO:0000313" key="3">
    <source>
        <dbReference type="Proteomes" id="UP000494165"/>
    </source>
</evidence>
<keyword evidence="1" id="KW-0732">Signal</keyword>
<sequence length="62" mass="7010">MAKTQALYLLLLLTFAMILAVQCIPAEEMSPNVADRLKRMLYPPNYFHRPCGKWGCLQLAVG</sequence>
<name>A0A8S1CRM6_9INSE</name>
<evidence type="ECO:0000313" key="2">
    <source>
        <dbReference type="EMBL" id="CAB3370732.1"/>
    </source>
</evidence>
<proteinExistence type="predicted"/>
<feature type="chain" id="PRO_5035824755" evidence="1">
    <location>
        <begin position="21"/>
        <end position="62"/>
    </location>
</feature>
<dbReference type="EMBL" id="CADEPI010000054">
    <property type="protein sequence ID" value="CAB3370732.1"/>
    <property type="molecule type" value="Genomic_DNA"/>
</dbReference>
<keyword evidence="3" id="KW-1185">Reference proteome</keyword>
<reference evidence="2 3" key="1">
    <citation type="submission" date="2020-04" db="EMBL/GenBank/DDBJ databases">
        <authorList>
            <person name="Alioto T."/>
            <person name="Alioto T."/>
            <person name="Gomez Garrido J."/>
        </authorList>
    </citation>
    <scope>NUCLEOTIDE SEQUENCE [LARGE SCALE GENOMIC DNA]</scope>
</reference>
<accession>A0A8S1CRM6</accession>
<evidence type="ECO:0000256" key="1">
    <source>
        <dbReference type="SAM" id="SignalP"/>
    </source>
</evidence>
<feature type="signal peptide" evidence="1">
    <location>
        <begin position="1"/>
        <end position="20"/>
    </location>
</feature>